<gene>
    <name evidence="2" type="ORF">LAESUDRAFT_765121</name>
</gene>
<evidence type="ECO:0000313" key="3">
    <source>
        <dbReference type="Proteomes" id="UP000076871"/>
    </source>
</evidence>
<organism evidence="2 3">
    <name type="scientific">Laetiporus sulphureus 93-53</name>
    <dbReference type="NCBI Taxonomy" id="1314785"/>
    <lineage>
        <taxon>Eukaryota</taxon>
        <taxon>Fungi</taxon>
        <taxon>Dikarya</taxon>
        <taxon>Basidiomycota</taxon>
        <taxon>Agaricomycotina</taxon>
        <taxon>Agaricomycetes</taxon>
        <taxon>Polyporales</taxon>
        <taxon>Laetiporus</taxon>
    </lineage>
</organism>
<feature type="region of interest" description="Disordered" evidence="1">
    <location>
        <begin position="67"/>
        <end position="104"/>
    </location>
</feature>
<feature type="compositionally biased region" description="Polar residues" evidence="1">
    <location>
        <begin position="67"/>
        <end position="79"/>
    </location>
</feature>
<reference evidence="2 3" key="1">
    <citation type="journal article" date="2016" name="Mol. Biol. Evol.">
        <title>Comparative Genomics of Early-Diverging Mushroom-Forming Fungi Provides Insights into the Origins of Lignocellulose Decay Capabilities.</title>
        <authorList>
            <person name="Nagy L.G."/>
            <person name="Riley R."/>
            <person name="Tritt A."/>
            <person name="Adam C."/>
            <person name="Daum C."/>
            <person name="Floudas D."/>
            <person name="Sun H."/>
            <person name="Yadav J.S."/>
            <person name="Pangilinan J."/>
            <person name="Larsson K.H."/>
            <person name="Matsuura K."/>
            <person name="Barry K."/>
            <person name="Labutti K."/>
            <person name="Kuo R."/>
            <person name="Ohm R.A."/>
            <person name="Bhattacharya S.S."/>
            <person name="Shirouzu T."/>
            <person name="Yoshinaga Y."/>
            <person name="Martin F.M."/>
            <person name="Grigoriev I.V."/>
            <person name="Hibbett D.S."/>
        </authorList>
    </citation>
    <scope>NUCLEOTIDE SEQUENCE [LARGE SCALE GENOMIC DNA]</scope>
    <source>
        <strain evidence="2 3">93-53</strain>
    </source>
</reference>
<dbReference type="RefSeq" id="XP_040757614.1">
    <property type="nucleotide sequence ID" value="XM_040913574.1"/>
</dbReference>
<evidence type="ECO:0000256" key="1">
    <source>
        <dbReference type="SAM" id="MobiDB-lite"/>
    </source>
</evidence>
<protein>
    <submittedName>
        <fullName evidence="2">Uncharacterized protein</fullName>
    </submittedName>
</protein>
<sequence length="189" mass="20348">MRGIVRPRFADRPSLLALHDDQPLARACKPAAFFVRHTAYLASYAMSLSRRPAISAAYALVPSARPTSVQTHAGDSAASSVAPREGSLRMAPRRQDSSTTGERAHGRLAQLTAPHAPPVACLFSPYQAVSRPLASPSPPRSASAPPMLEDVACRSAFGSQTPPCPTRWEQVNVEAQRRYGLRAVAPQKR</sequence>
<dbReference type="Proteomes" id="UP000076871">
    <property type="component" value="Unassembled WGS sequence"/>
</dbReference>
<keyword evidence="3" id="KW-1185">Reference proteome</keyword>
<evidence type="ECO:0000313" key="2">
    <source>
        <dbReference type="EMBL" id="KZS99873.1"/>
    </source>
</evidence>
<name>A0A165AY14_9APHY</name>
<dbReference type="AlphaFoldDB" id="A0A165AY14"/>
<accession>A0A165AY14</accession>
<dbReference type="InParanoid" id="A0A165AY14"/>
<proteinExistence type="predicted"/>
<dbReference type="EMBL" id="KV427708">
    <property type="protein sequence ID" value="KZS99873.1"/>
    <property type="molecule type" value="Genomic_DNA"/>
</dbReference>
<dbReference type="GeneID" id="63830602"/>